<evidence type="ECO:0000256" key="1">
    <source>
        <dbReference type="ARBA" id="ARBA00004370"/>
    </source>
</evidence>
<comment type="similarity">
    <text evidence="2">Belongs to the RUS1 family.</text>
</comment>
<feature type="domain" description="Root UVB sensitive protein C-terminal" evidence="7">
    <location>
        <begin position="307"/>
        <end position="377"/>
    </location>
</feature>
<evidence type="ECO:0008006" key="10">
    <source>
        <dbReference type="Google" id="ProtNLM"/>
    </source>
</evidence>
<dbReference type="Proteomes" id="UP001491310">
    <property type="component" value="Unassembled WGS sequence"/>
</dbReference>
<evidence type="ECO:0000259" key="6">
    <source>
        <dbReference type="Pfam" id="PF04884"/>
    </source>
</evidence>
<dbReference type="PANTHER" id="PTHR12770:SF31">
    <property type="entry name" value="RUS FAMILY MEMBER 1"/>
    <property type="match status" value="1"/>
</dbReference>
<evidence type="ECO:0000256" key="5">
    <source>
        <dbReference type="ARBA" id="ARBA00023136"/>
    </source>
</evidence>
<keyword evidence="9" id="KW-1185">Reference proteome</keyword>
<proteinExistence type="inferred from homology"/>
<protein>
    <recommendedName>
        <fullName evidence="10">DUF647-domain-containing protein</fullName>
    </recommendedName>
</protein>
<comment type="subcellular location">
    <subcellularLocation>
        <location evidence="1">Membrane</location>
    </subcellularLocation>
</comment>
<keyword evidence="4" id="KW-1133">Transmembrane helix</keyword>
<evidence type="ECO:0000313" key="8">
    <source>
        <dbReference type="EMBL" id="KAK9909112.1"/>
    </source>
</evidence>
<organism evidence="8 9">
    <name type="scientific">Coccomyxa subellipsoidea</name>
    <dbReference type="NCBI Taxonomy" id="248742"/>
    <lineage>
        <taxon>Eukaryota</taxon>
        <taxon>Viridiplantae</taxon>
        <taxon>Chlorophyta</taxon>
        <taxon>core chlorophytes</taxon>
        <taxon>Trebouxiophyceae</taxon>
        <taxon>Trebouxiophyceae incertae sedis</taxon>
        <taxon>Coccomyxaceae</taxon>
        <taxon>Coccomyxa</taxon>
    </lineage>
</organism>
<evidence type="ECO:0000313" key="9">
    <source>
        <dbReference type="Proteomes" id="UP001491310"/>
    </source>
</evidence>
<comment type="caution">
    <text evidence="8">The sequence shown here is derived from an EMBL/GenBank/DDBJ whole genome shotgun (WGS) entry which is preliminary data.</text>
</comment>
<dbReference type="InterPro" id="IPR006968">
    <property type="entry name" value="RUS_fam"/>
</dbReference>
<evidence type="ECO:0000256" key="3">
    <source>
        <dbReference type="ARBA" id="ARBA00022692"/>
    </source>
</evidence>
<evidence type="ECO:0000256" key="4">
    <source>
        <dbReference type="ARBA" id="ARBA00022989"/>
    </source>
</evidence>
<accession>A0ABR2YQM9</accession>
<dbReference type="EMBL" id="JALJOT010000007">
    <property type="protein sequence ID" value="KAK9909112.1"/>
    <property type="molecule type" value="Genomic_DNA"/>
</dbReference>
<gene>
    <name evidence="8" type="ORF">WJX75_007341</name>
</gene>
<keyword evidence="5" id="KW-0472">Membrane</keyword>
<name>A0ABR2YQM9_9CHLO</name>
<reference evidence="8 9" key="1">
    <citation type="journal article" date="2024" name="Nat. Commun.">
        <title>Phylogenomics reveals the evolutionary origins of lichenization in chlorophyte algae.</title>
        <authorList>
            <person name="Puginier C."/>
            <person name="Libourel C."/>
            <person name="Otte J."/>
            <person name="Skaloud P."/>
            <person name="Haon M."/>
            <person name="Grisel S."/>
            <person name="Petersen M."/>
            <person name="Berrin J.G."/>
            <person name="Delaux P.M."/>
            <person name="Dal Grande F."/>
            <person name="Keller J."/>
        </authorList>
    </citation>
    <scope>NUCLEOTIDE SEQUENCE [LARGE SCALE GENOMIC DNA]</scope>
    <source>
        <strain evidence="8 9">SAG 216-7</strain>
    </source>
</reference>
<sequence length="432" mass="47565">MTLVFNEDDHQKQGHPSIHLFRLNQHLEDASQKHSVLLWLKKGFLPDGFPTSVTADYVDFQIWDSVQALCSYVRGMICSNAILTGIGVGKQATSPLAAVFQFFVRDLAGMCGGVLFAFIQGSQLDAYAKQWRLFADIFNNVGYALDLASPIFPDQFLLLACLGSLARAVTGVAGGATRAALTQHFSKADNAGDISAKEGSQETATTLIGMILGMIFLHAASDSSMAVWAVFLILTALHIYANVRAVRALQLTSLNCSRMDVLLKHSSACKMDSNGTALTPQDVARIEPLLPPAVMEMFKWLLCIHLWRPTKRLIMGARLSALPLAGTLARMDSDTDVKFIIALDKSGCEAAVVLRRDAKQEDVLKAYVQGYLLLHFSAPVEQRHRQVEEWMEEDWPAFRGMLERSGWSVNKTALCSSSWRGAWGDALHAHHN</sequence>
<dbReference type="Pfam" id="PF04884">
    <property type="entry name" value="UVB_sens_prot"/>
    <property type="match status" value="1"/>
</dbReference>
<dbReference type="InterPro" id="IPR054549">
    <property type="entry name" value="UVB_sens_RUS_dom"/>
</dbReference>
<dbReference type="PANTHER" id="PTHR12770">
    <property type="entry name" value="RUS1 FAMILY PROTEIN C16ORF58"/>
    <property type="match status" value="1"/>
</dbReference>
<feature type="domain" description="Protein root UVB sensitive/RUS" evidence="6">
    <location>
        <begin position="32"/>
        <end position="265"/>
    </location>
</feature>
<evidence type="ECO:0000256" key="2">
    <source>
        <dbReference type="ARBA" id="ARBA00007558"/>
    </source>
</evidence>
<evidence type="ECO:0000259" key="7">
    <source>
        <dbReference type="Pfam" id="PF24160"/>
    </source>
</evidence>
<keyword evidence="3" id="KW-0812">Transmembrane</keyword>
<dbReference type="Pfam" id="PF24160">
    <property type="entry name" value="UVB_sens_C"/>
    <property type="match status" value="1"/>
</dbReference>
<dbReference type="InterPro" id="IPR055412">
    <property type="entry name" value="UVB_sens_C"/>
</dbReference>